<dbReference type="Proteomes" id="UP000230633">
    <property type="component" value="Plasmid pYekat-1-lp70"/>
</dbReference>
<dbReference type="EMBL" id="CP024335">
    <property type="protein sequence ID" value="ATQ16534.1"/>
    <property type="molecule type" value="Genomic_DNA"/>
</dbReference>
<dbReference type="AlphaFoldDB" id="A0AAQ3HE02"/>
<reference evidence="2" key="2">
    <citation type="submission" date="2022-12" db="EMBL/GenBank/DDBJ databases">
        <title>B. miyamotoi WGS.</title>
        <authorList>
            <person name="Kuleshov K.V."/>
            <person name="Hoornstra D."/>
            <person name="Hovius J.W."/>
            <person name="Platonov A.E."/>
            <person name="Telford S.R. III."/>
        </authorList>
    </citation>
    <scope>NUCLEOTIDE SEQUENCE</scope>
    <source>
        <strain evidence="2">Yekat-76</strain>
        <plasmid evidence="2">pYekat-76-lp70</plasmid>
    </source>
</reference>
<keyword evidence="3" id="KW-1185">Reference proteome</keyword>
<evidence type="ECO:0000313" key="1">
    <source>
        <dbReference type="EMBL" id="ATQ16534.1"/>
    </source>
</evidence>
<proteinExistence type="predicted"/>
<protein>
    <submittedName>
        <fullName evidence="2">Uncharacterized protein</fullName>
    </submittedName>
</protein>
<keyword evidence="2" id="KW-0614">Plasmid</keyword>
<dbReference type="Proteomes" id="UP000291995">
    <property type="component" value="Plasmid pYekat-76-lp70"/>
</dbReference>
<evidence type="ECO:0000313" key="4">
    <source>
        <dbReference type="Proteomes" id="UP000291995"/>
    </source>
</evidence>
<sequence>MRYHLLKTFDEIYVINLHGNVMKKEKTEDGSNDENIFDIRAGVAISIFIKYADIYHKEILLRNIYINYNVAVSTERGQIAIDFTKEELLEKLNEFASLEEQTARDKYDLKIDSRNWKLPVVQQFLKYIKIDENILRE</sequence>
<reference evidence="3" key="1">
    <citation type="submission" date="2017-10" db="EMBL/GenBank/DDBJ databases">
        <title>Whole genome sequencing of Borrelia miyamotoi strains isolated at the Russian territory.</title>
        <authorList>
            <person name="Kuleshov K.V."/>
            <person name="Platonov A.E."/>
            <person name="Goptar I.A."/>
            <person name="Shipulin G.A."/>
            <person name="Markelov M.L."/>
            <person name="Koetsveld J."/>
            <person name="Kolyasnikova N.M."/>
            <person name="Sarksyan D.S."/>
            <person name="Toporkova M.G."/>
            <person name="Hovius J.W."/>
        </authorList>
    </citation>
    <scope>NUCLEOTIDE SEQUENCE [LARGE SCALE GENOMIC DNA]</scope>
    <source>
        <strain evidence="3">Yekat-1</strain>
        <plasmid evidence="3">pYekat-1-lp70</plasmid>
    </source>
</reference>
<dbReference type="RefSeq" id="WP_025444311.1">
    <property type="nucleotide sequence ID" value="NZ_CP024207.2"/>
</dbReference>
<gene>
    <name evidence="1" type="ORF">CNO13_05055</name>
    <name evidence="2" type="ORF">EZU67_004730</name>
</gene>
<accession>A0AAQ3HE02</accession>
<dbReference type="EMBL" id="CP117139">
    <property type="protein sequence ID" value="WEG86039.1"/>
    <property type="molecule type" value="Genomic_DNA"/>
</dbReference>
<geneLocation type="plasmid" evidence="2 4">
    <name>pYekat-76-lp70</name>
</geneLocation>
<evidence type="ECO:0000313" key="3">
    <source>
        <dbReference type="Proteomes" id="UP000230633"/>
    </source>
</evidence>
<geneLocation type="plasmid" evidence="1 3">
    <name>pYekat-1-lp70</name>
</geneLocation>
<organism evidence="2 4">
    <name type="scientific">Borrelia miyamotoi</name>
    <dbReference type="NCBI Taxonomy" id="47466"/>
    <lineage>
        <taxon>Bacteria</taxon>
        <taxon>Pseudomonadati</taxon>
        <taxon>Spirochaetota</taxon>
        <taxon>Spirochaetia</taxon>
        <taxon>Spirochaetales</taxon>
        <taxon>Borreliaceae</taxon>
        <taxon>Borrelia</taxon>
    </lineage>
</organism>
<reference evidence="1" key="3">
    <citation type="submission" date="2022-12" db="EMBL/GenBank/DDBJ databases">
        <title>Whole genome sequencing of Borrelia miyamotoi strains isolated at the Russian territory.</title>
        <authorList>
            <person name="Kuleshov K.V."/>
            <person name="Platonov A.E."/>
            <person name="Goptar I.A."/>
            <person name="Shipulin G.A."/>
            <person name="Markelov M.L."/>
            <person name="Koetsveld J."/>
            <person name="Kolyasnikova N.M."/>
            <person name="Sarksyan D.S."/>
            <person name="Toporkova M.G."/>
            <person name="Hovius J.W."/>
        </authorList>
    </citation>
    <scope>NUCLEOTIDE SEQUENCE</scope>
    <source>
        <strain evidence="1">Yekat-1</strain>
        <plasmid evidence="1">pYekat-1-lp70</plasmid>
    </source>
</reference>
<evidence type="ECO:0000313" key="2">
    <source>
        <dbReference type="EMBL" id="WEG86039.1"/>
    </source>
</evidence>
<name>A0AAQ3HE02_9SPIR</name>